<evidence type="ECO:0000313" key="3">
    <source>
        <dbReference type="Proteomes" id="UP000004470"/>
    </source>
</evidence>
<evidence type="ECO:0000313" key="2">
    <source>
        <dbReference type="EMBL" id="EFL95617.1"/>
    </source>
</evidence>
<sequence>MKRGNRSNLQVNAELLKDRKVRQRWLLASAVALSMLGAGTVVNMENASAATVGNNSTTTAISQSSKVTSATALAAVSTSKAANKESAKNAEADTDVAAPVVYQPYAGDRTITGTGTPGNTIIVRDDLKNEIGRSVVDQDGNYSVEIKAEYELFVGETISVVQVDANGNESSPVNMKIAERVPAPILEQPYEGDRTVTGRGVPGYTVNIYDDLKNKIGSGKVDAYGTFRADIWFGYNLYQGETITAVQQDLQGNESSPVKIKVKTKEDTVPKPYVNQPYVGDRTIEGIGEVGCTVEITNEHGDYFGSDIVDGNNRFSVTIPAEYELYEGEQIKAVQINANGDKSEETTIAVLTR</sequence>
<name>E0NGD1_PEDAC</name>
<proteinExistence type="predicted"/>
<gene>
    <name evidence="2" type="ORF">HMPREF0623_1354</name>
</gene>
<dbReference type="InterPro" id="IPR013783">
    <property type="entry name" value="Ig-like_fold"/>
</dbReference>
<dbReference type="AlphaFoldDB" id="E0NGD1"/>
<dbReference type="eggNOG" id="COG3209">
    <property type="taxonomic scope" value="Bacteria"/>
</dbReference>
<feature type="domain" description="Bacterial Ig" evidence="1">
    <location>
        <begin position="192"/>
        <end position="263"/>
    </location>
</feature>
<evidence type="ECO:0000259" key="1">
    <source>
        <dbReference type="Pfam" id="PF17936"/>
    </source>
</evidence>
<dbReference type="EMBL" id="AEEG01000004">
    <property type="protein sequence ID" value="EFL95617.1"/>
    <property type="molecule type" value="Genomic_DNA"/>
</dbReference>
<reference evidence="2" key="1">
    <citation type="submission" date="2010-07" db="EMBL/GenBank/DDBJ databases">
        <authorList>
            <person name="Muzny D."/>
            <person name="Qin X."/>
            <person name="Deng J."/>
            <person name="Jiang H."/>
            <person name="Liu Y."/>
            <person name="Qu J."/>
            <person name="Song X.-Z."/>
            <person name="Zhang L."/>
            <person name="Thornton R."/>
            <person name="Coyle M."/>
            <person name="Francisco L."/>
            <person name="Jackson L."/>
            <person name="Javaid M."/>
            <person name="Korchina V."/>
            <person name="Kovar C."/>
            <person name="Mata R."/>
            <person name="Mathew T."/>
            <person name="Ngo R."/>
            <person name="Nguyen L."/>
            <person name="Nguyen N."/>
            <person name="Okwuonu G."/>
            <person name="Ongeri F."/>
            <person name="Pham C."/>
            <person name="Simmons D."/>
            <person name="Wilczek-Boney K."/>
            <person name="Hale W."/>
            <person name="Jakkamsetti A."/>
            <person name="Pham P."/>
            <person name="Ruth R."/>
            <person name="San Lucas F."/>
            <person name="Warren J."/>
            <person name="Zhang J."/>
            <person name="Zhao Z."/>
            <person name="Zhou C."/>
            <person name="Zhu D."/>
            <person name="Lee S."/>
            <person name="Bess C."/>
            <person name="Blankenburg K."/>
            <person name="Forbes L."/>
            <person name="Fu Q."/>
            <person name="Gubbala S."/>
            <person name="Hirani K."/>
            <person name="Jayaseelan J.C."/>
            <person name="Lara F."/>
            <person name="Munidasa M."/>
            <person name="Palculict T."/>
            <person name="Patil S."/>
            <person name="Pu L.-L."/>
            <person name="Saada N."/>
            <person name="Tang L."/>
            <person name="Weissenberger G."/>
            <person name="Zhu Y."/>
            <person name="Hemphill L."/>
            <person name="Shang Y."/>
            <person name="Youmans B."/>
            <person name="Ayvaz T."/>
            <person name="Ross M."/>
            <person name="Santibanez J."/>
            <person name="Aqrawi P."/>
            <person name="Gross S."/>
            <person name="Joshi V."/>
            <person name="Fowler G."/>
            <person name="Nazareth L."/>
            <person name="Reid J."/>
            <person name="Worley K."/>
            <person name="Petrosino J."/>
            <person name="Highlander S."/>
            <person name="Gibbs R."/>
        </authorList>
    </citation>
    <scope>NUCLEOTIDE SEQUENCE [LARGE SCALE GENOMIC DNA]</scope>
    <source>
        <strain evidence="2">DSM 20284</strain>
    </source>
</reference>
<dbReference type="NCBIfam" id="NF033510">
    <property type="entry name" value="Ca_tandemer"/>
    <property type="match status" value="1"/>
</dbReference>
<protein>
    <recommendedName>
        <fullName evidence="1">Bacterial Ig domain-containing protein</fullName>
    </recommendedName>
</protein>
<dbReference type="Proteomes" id="UP000004470">
    <property type="component" value="Unassembled WGS sequence"/>
</dbReference>
<dbReference type="Gene3D" id="2.60.40.10">
    <property type="entry name" value="Immunoglobulins"/>
    <property type="match status" value="2"/>
</dbReference>
<accession>E0NGD1</accession>
<dbReference type="InterPro" id="IPR041498">
    <property type="entry name" value="Big_6"/>
</dbReference>
<dbReference type="RefSeq" id="WP_002830781.1">
    <property type="nucleotide sequence ID" value="NZ_GL397067.1"/>
</dbReference>
<feature type="domain" description="Bacterial Ig" evidence="1">
    <location>
        <begin position="281"/>
        <end position="350"/>
    </location>
</feature>
<feature type="domain" description="Bacterial Ig" evidence="1">
    <location>
        <begin position="106"/>
        <end position="176"/>
    </location>
</feature>
<organism evidence="2 3">
    <name type="scientific">Pediococcus acidilactici DSM 20284</name>
    <dbReference type="NCBI Taxonomy" id="862514"/>
    <lineage>
        <taxon>Bacteria</taxon>
        <taxon>Bacillati</taxon>
        <taxon>Bacillota</taxon>
        <taxon>Bacilli</taxon>
        <taxon>Lactobacillales</taxon>
        <taxon>Lactobacillaceae</taxon>
        <taxon>Pediococcus</taxon>
        <taxon>Pediococcus acidilactici group</taxon>
    </lineage>
</organism>
<keyword evidence="3" id="KW-1185">Reference proteome</keyword>
<comment type="caution">
    <text evidence="2">The sequence shown here is derived from an EMBL/GenBank/DDBJ whole genome shotgun (WGS) entry which is preliminary data.</text>
</comment>
<dbReference type="Pfam" id="PF17936">
    <property type="entry name" value="Big_6"/>
    <property type="match status" value="3"/>
</dbReference>
<dbReference type="HOGENOM" id="CLU_784922_0_0_9"/>